<dbReference type="InterPro" id="IPR027417">
    <property type="entry name" value="P-loop_NTPase"/>
</dbReference>
<evidence type="ECO:0000256" key="3">
    <source>
        <dbReference type="SAM" id="Coils"/>
    </source>
</evidence>
<dbReference type="CDD" id="cd03221">
    <property type="entry name" value="ABCF_EF-3"/>
    <property type="match status" value="2"/>
</dbReference>
<feature type="region of interest" description="Disordered" evidence="4">
    <location>
        <begin position="538"/>
        <end position="561"/>
    </location>
</feature>
<dbReference type="PROSITE" id="PS50893">
    <property type="entry name" value="ABC_TRANSPORTER_2"/>
    <property type="match status" value="2"/>
</dbReference>
<dbReference type="PROSITE" id="PS00211">
    <property type="entry name" value="ABC_TRANSPORTER_1"/>
    <property type="match status" value="2"/>
</dbReference>
<dbReference type="RefSeq" id="WP_009166158.1">
    <property type="nucleotide sequence ID" value="NZ_ADFP01000135.1"/>
</dbReference>
<feature type="domain" description="ABC transporter" evidence="5">
    <location>
        <begin position="2"/>
        <end position="258"/>
    </location>
</feature>
<dbReference type="InterPro" id="IPR017871">
    <property type="entry name" value="ABC_transporter-like_CS"/>
</dbReference>
<evidence type="ECO:0000256" key="1">
    <source>
        <dbReference type="ARBA" id="ARBA00022741"/>
    </source>
</evidence>
<feature type="compositionally biased region" description="Basic and acidic residues" evidence="4">
    <location>
        <begin position="545"/>
        <end position="561"/>
    </location>
</feature>
<dbReference type="GO" id="GO:0005524">
    <property type="term" value="F:ATP binding"/>
    <property type="evidence" value="ECO:0007669"/>
    <property type="project" value="UniProtKB-KW"/>
</dbReference>
<dbReference type="InterPro" id="IPR032781">
    <property type="entry name" value="ABC_tran_Xtn"/>
</dbReference>
<evidence type="ECO:0000313" key="6">
    <source>
        <dbReference type="EMBL" id="EFB89433.1"/>
    </source>
</evidence>
<dbReference type="PANTHER" id="PTHR42855">
    <property type="entry name" value="ABC TRANSPORTER ATP-BINDING SUBUNIT"/>
    <property type="match status" value="1"/>
</dbReference>
<keyword evidence="1" id="KW-0547">Nucleotide-binding</keyword>
<dbReference type="EMBL" id="ADFP01000135">
    <property type="protein sequence ID" value="EFB89433.1"/>
    <property type="molecule type" value="Genomic_DNA"/>
</dbReference>
<evidence type="ECO:0000256" key="4">
    <source>
        <dbReference type="SAM" id="MobiDB-lite"/>
    </source>
</evidence>
<dbReference type="InterPro" id="IPR003593">
    <property type="entry name" value="AAA+_ATPase"/>
</dbReference>
<accession>A0ABM9ZRC4</accession>
<name>A0ABM9ZRC4_9BACT</name>
<feature type="coiled-coil region" evidence="3">
    <location>
        <begin position="247"/>
        <end position="274"/>
    </location>
</feature>
<dbReference type="Proteomes" id="UP000006462">
    <property type="component" value="Unassembled WGS sequence"/>
</dbReference>
<gene>
    <name evidence="6" type="ORF">HMPREF7215_0201</name>
</gene>
<dbReference type="Pfam" id="PF16326">
    <property type="entry name" value="ABC_tran_CTD"/>
    <property type="match status" value="1"/>
</dbReference>
<comment type="caution">
    <text evidence="6">The sequence shown here is derived from an EMBL/GenBank/DDBJ whole genome shotgun (WGS) entry which is preliminary data.</text>
</comment>
<dbReference type="InterPro" id="IPR032524">
    <property type="entry name" value="ABC_tran_C"/>
</dbReference>
<keyword evidence="2 6" id="KW-0067">ATP-binding</keyword>
<dbReference type="PANTHER" id="PTHR42855:SF2">
    <property type="entry name" value="DRUG RESISTANCE ABC TRANSPORTER,ATP-BINDING PROTEIN"/>
    <property type="match status" value="1"/>
</dbReference>
<keyword evidence="7" id="KW-1185">Reference proteome</keyword>
<dbReference type="Gene3D" id="1.10.287.380">
    <property type="entry name" value="Valyl-tRNA synthetase, C-terminal domain"/>
    <property type="match status" value="1"/>
</dbReference>
<dbReference type="Pfam" id="PF00005">
    <property type="entry name" value="ABC_tran"/>
    <property type="match status" value="2"/>
</dbReference>
<keyword evidence="3" id="KW-0175">Coiled coil</keyword>
<proteinExistence type="predicted"/>
<dbReference type="InterPro" id="IPR003439">
    <property type="entry name" value="ABC_transporter-like_ATP-bd"/>
</dbReference>
<evidence type="ECO:0000259" key="5">
    <source>
        <dbReference type="PROSITE" id="PS50893"/>
    </source>
</evidence>
<reference evidence="6 7" key="1">
    <citation type="submission" date="2009-12" db="EMBL/GenBank/DDBJ databases">
        <authorList>
            <person name="Shrivastava S."/>
            <person name="Madupu R."/>
            <person name="Durkin A.S."/>
            <person name="Torralba M."/>
            <person name="Methe B."/>
            <person name="Sutton G.G."/>
            <person name="Strausberg R.L."/>
            <person name="Nelson K.E."/>
        </authorList>
    </citation>
    <scope>NUCLEOTIDE SEQUENCE [LARGE SCALE GENOMIC DNA]</scope>
    <source>
        <strain evidence="6 7">W5455</strain>
    </source>
</reference>
<dbReference type="Gene3D" id="3.40.50.300">
    <property type="entry name" value="P-loop containing nucleotide triphosphate hydrolases"/>
    <property type="match status" value="2"/>
</dbReference>
<feature type="domain" description="ABC transporter" evidence="5">
    <location>
        <begin position="325"/>
        <end position="539"/>
    </location>
</feature>
<dbReference type="InterPro" id="IPR051309">
    <property type="entry name" value="ABCF_ATPase"/>
</dbReference>
<sequence>MIRIRDLNLTFAGGRKIFDGLNWQIDAGSRTGLVGPNGVGKTTLLRAIVGQVSADSGEINVSPLSATVGYLPQDLAELPDVTLMQYLKDRTGITAAEKRLKRCSEELAAAPENEHARLMKLHDEAAAAYEKLGGYSFEAMSRKALRGLGFHDGDDAKPCGEFSGGWKMRVTLAGLLLSRPDILLLDEPTNHLDTESMEWLENWLSDYRGTLVAISHDRVFMDKVMKGIAELHSGRIRVYKGNFSDYLRASEEQKAQLERSAARQKEEIARTKEFIERFRYKATKAAQVQSRVKALEKIQIIQAETAARRITLKFPPCPPSGHVVLTLNDLGMAYGAHRVFDHLNATVERGQKIALVGVNGAGKSTLSRLISGKERPTSGSCETGYHVLPAFFSQESAENLNYDRTVWQEIYPLNMAMSEVEKRTLLGSFLFSGDDIHKPVKVLSGGEKSRLSLVKILMNPSNFLILDEPTNHLDMTTRELFQQALLAYDGTLLIVSHDRFFLNQLAQRVWELRDGALHDYAGNYSRFIEQRQASLAQNVPAAATDSKRGGERDKKREEARRRNEIYRRKKVYADELAALEERIDDLERRKGRDEKELCRPEVIADSNRIQTLMKDLADAGAELEAATGRWEELMEIIEKIEKGE</sequence>
<dbReference type="InterPro" id="IPR037118">
    <property type="entry name" value="Val-tRNA_synth_C_sf"/>
</dbReference>
<dbReference type="Pfam" id="PF12848">
    <property type="entry name" value="ABC_tran_Xtn"/>
    <property type="match status" value="1"/>
</dbReference>
<feature type="coiled-coil region" evidence="3">
    <location>
        <begin position="562"/>
        <end position="629"/>
    </location>
</feature>
<dbReference type="SMART" id="SM00382">
    <property type="entry name" value="AAA"/>
    <property type="match status" value="2"/>
</dbReference>
<evidence type="ECO:0000313" key="7">
    <source>
        <dbReference type="Proteomes" id="UP000006462"/>
    </source>
</evidence>
<organism evidence="6 7">
    <name type="scientific">Pyramidobacter piscolens W5455</name>
    <dbReference type="NCBI Taxonomy" id="352165"/>
    <lineage>
        <taxon>Bacteria</taxon>
        <taxon>Thermotogati</taxon>
        <taxon>Synergistota</taxon>
        <taxon>Synergistia</taxon>
        <taxon>Synergistales</taxon>
        <taxon>Dethiosulfovibrionaceae</taxon>
        <taxon>Pyramidobacter</taxon>
    </lineage>
</organism>
<dbReference type="SUPFAM" id="SSF52540">
    <property type="entry name" value="P-loop containing nucleoside triphosphate hydrolases"/>
    <property type="match status" value="2"/>
</dbReference>
<evidence type="ECO:0000256" key="2">
    <source>
        <dbReference type="ARBA" id="ARBA00022840"/>
    </source>
</evidence>
<protein>
    <submittedName>
        <fullName evidence="6">ABC transporter, ATP-binding protein</fullName>
    </submittedName>
</protein>